<feature type="domain" description="HTH gntR-type" evidence="4">
    <location>
        <begin position="9"/>
        <end position="77"/>
    </location>
</feature>
<reference evidence="5 6" key="1">
    <citation type="submission" date="2018-05" db="EMBL/GenBank/DDBJ databases">
        <title>Genomic Encyclopedia of Type Strains, Phase IV (KMG-IV): sequencing the most valuable type-strain genomes for metagenomic binning, comparative biology and taxonomic classification.</title>
        <authorList>
            <person name="Goeker M."/>
        </authorList>
    </citation>
    <scope>NUCLEOTIDE SEQUENCE [LARGE SCALE GENOMIC DNA]</scope>
    <source>
        <strain evidence="5 6">DSM 22440</strain>
    </source>
</reference>
<protein>
    <submittedName>
        <fullName evidence="5">DNA-binding transcriptional regulator YhcF (GntR family)</fullName>
    </submittedName>
</protein>
<dbReference type="Proteomes" id="UP000247922">
    <property type="component" value="Unassembled WGS sequence"/>
</dbReference>
<proteinExistence type="predicted"/>
<evidence type="ECO:0000259" key="4">
    <source>
        <dbReference type="PROSITE" id="PS50949"/>
    </source>
</evidence>
<dbReference type="PANTHER" id="PTHR38445">
    <property type="entry name" value="HTH-TYPE TRANSCRIPTIONAL REPRESSOR YTRA"/>
    <property type="match status" value="1"/>
</dbReference>
<keyword evidence="1" id="KW-0805">Transcription regulation</keyword>
<organism evidence="5 6">
    <name type="scientific">Streptohalobacillus salinus</name>
    <dbReference type="NCBI Taxonomy" id="621096"/>
    <lineage>
        <taxon>Bacteria</taxon>
        <taxon>Bacillati</taxon>
        <taxon>Bacillota</taxon>
        <taxon>Bacilli</taxon>
        <taxon>Bacillales</taxon>
        <taxon>Bacillaceae</taxon>
        <taxon>Streptohalobacillus</taxon>
    </lineage>
</organism>
<dbReference type="InterPro" id="IPR036388">
    <property type="entry name" value="WH-like_DNA-bd_sf"/>
</dbReference>
<gene>
    <name evidence="5" type="ORF">DES38_11613</name>
</gene>
<dbReference type="InterPro" id="IPR000524">
    <property type="entry name" value="Tscrpt_reg_HTH_GntR"/>
</dbReference>
<dbReference type="PROSITE" id="PS50949">
    <property type="entry name" value="HTH_GNTR"/>
    <property type="match status" value="1"/>
</dbReference>
<dbReference type="OrthoDB" id="162505at2"/>
<evidence type="ECO:0000256" key="1">
    <source>
        <dbReference type="ARBA" id="ARBA00023015"/>
    </source>
</evidence>
<dbReference type="PANTHER" id="PTHR38445:SF10">
    <property type="entry name" value="GNTR-FAMILY TRANSCRIPTIONAL REGULATOR"/>
    <property type="match status" value="1"/>
</dbReference>
<dbReference type="SMART" id="SM00345">
    <property type="entry name" value="HTH_GNTR"/>
    <property type="match status" value="1"/>
</dbReference>
<dbReference type="SUPFAM" id="SSF46785">
    <property type="entry name" value="Winged helix' DNA-binding domain"/>
    <property type="match status" value="1"/>
</dbReference>
<dbReference type="CDD" id="cd07377">
    <property type="entry name" value="WHTH_GntR"/>
    <property type="match status" value="1"/>
</dbReference>
<dbReference type="RefSeq" id="WP_110252089.1">
    <property type="nucleotide sequence ID" value="NZ_QJJR01000016.1"/>
</dbReference>
<name>A0A2V3W0M5_9BACI</name>
<dbReference type="Pfam" id="PF00392">
    <property type="entry name" value="GntR"/>
    <property type="match status" value="1"/>
</dbReference>
<keyword evidence="2 5" id="KW-0238">DNA-binding</keyword>
<evidence type="ECO:0000313" key="5">
    <source>
        <dbReference type="EMBL" id="PXW87326.1"/>
    </source>
</evidence>
<dbReference type="GO" id="GO:0003700">
    <property type="term" value="F:DNA-binding transcription factor activity"/>
    <property type="evidence" value="ECO:0007669"/>
    <property type="project" value="InterPro"/>
</dbReference>
<sequence>MTFHLNEDKPIFQQIADTIESSILEGTLAVGERVPSTNEFAKFYAINPATAAKGINLLVDEDIIYKKRGIGMFVAEGAPTIISAKRKSRFFHDYILPLKQEAVKLGLTDEDLIHLLKGAMK</sequence>
<evidence type="ECO:0000256" key="2">
    <source>
        <dbReference type="ARBA" id="ARBA00023125"/>
    </source>
</evidence>
<evidence type="ECO:0000313" key="6">
    <source>
        <dbReference type="Proteomes" id="UP000247922"/>
    </source>
</evidence>
<dbReference type="Gene3D" id="1.10.10.10">
    <property type="entry name" value="Winged helix-like DNA-binding domain superfamily/Winged helix DNA-binding domain"/>
    <property type="match status" value="1"/>
</dbReference>
<accession>A0A2V3W0M5</accession>
<comment type="caution">
    <text evidence="5">The sequence shown here is derived from an EMBL/GenBank/DDBJ whole genome shotgun (WGS) entry which is preliminary data.</text>
</comment>
<keyword evidence="6" id="KW-1185">Reference proteome</keyword>
<dbReference type="GO" id="GO:0003677">
    <property type="term" value="F:DNA binding"/>
    <property type="evidence" value="ECO:0007669"/>
    <property type="project" value="UniProtKB-KW"/>
</dbReference>
<dbReference type="AlphaFoldDB" id="A0A2V3W0M5"/>
<dbReference type="InterPro" id="IPR036390">
    <property type="entry name" value="WH_DNA-bd_sf"/>
</dbReference>
<keyword evidence="3" id="KW-0804">Transcription</keyword>
<evidence type="ECO:0000256" key="3">
    <source>
        <dbReference type="ARBA" id="ARBA00023163"/>
    </source>
</evidence>
<dbReference type="EMBL" id="QJJR01000016">
    <property type="protein sequence ID" value="PXW87326.1"/>
    <property type="molecule type" value="Genomic_DNA"/>
</dbReference>